<feature type="transmembrane region" description="Helical" evidence="1">
    <location>
        <begin position="70"/>
        <end position="96"/>
    </location>
</feature>
<keyword evidence="1" id="KW-1133">Transmembrane helix</keyword>
<dbReference type="Proteomes" id="UP000051952">
    <property type="component" value="Unassembled WGS sequence"/>
</dbReference>
<dbReference type="VEuPathDB" id="TriTrypDB:BSAL_25060"/>
<dbReference type="EMBL" id="CYKH01001793">
    <property type="protein sequence ID" value="CUG90112.1"/>
    <property type="molecule type" value="Genomic_DNA"/>
</dbReference>
<gene>
    <name evidence="2" type="ORF">BSAL_25060</name>
</gene>
<keyword evidence="1" id="KW-0472">Membrane</keyword>
<organism evidence="2 3">
    <name type="scientific">Bodo saltans</name>
    <name type="common">Flagellated protozoan</name>
    <dbReference type="NCBI Taxonomy" id="75058"/>
    <lineage>
        <taxon>Eukaryota</taxon>
        <taxon>Discoba</taxon>
        <taxon>Euglenozoa</taxon>
        <taxon>Kinetoplastea</taxon>
        <taxon>Metakinetoplastina</taxon>
        <taxon>Eubodonida</taxon>
        <taxon>Bodonidae</taxon>
        <taxon>Bodo</taxon>
    </lineage>
</organism>
<keyword evidence="1 2" id="KW-0812">Transmembrane</keyword>
<proteinExistence type="predicted"/>
<sequence length="124" mass="13791">MLGLSILRSQCSSRTSTYGVAVFQTMLCMPSGTSTTMFTFTSKKTPTLFPPPLYVPTSLSPSLCLRCTPIYAPFLFSFHFNVLGCVFVVLSHVACFMGHQGEMKSLYGWGRHKEEDESKTVKTE</sequence>
<keyword evidence="3" id="KW-1185">Reference proteome</keyword>
<name>A0A0S4JLX5_BODSA</name>
<protein>
    <submittedName>
        <fullName evidence="2">Transmembrane protein, putative</fullName>
    </submittedName>
</protein>
<evidence type="ECO:0000313" key="2">
    <source>
        <dbReference type="EMBL" id="CUG90112.1"/>
    </source>
</evidence>
<evidence type="ECO:0000256" key="1">
    <source>
        <dbReference type="SAM" id="Phobius"/>
    </source>
</evidence>
<dbReference type="AlphaFoldDB" id="A0A0S4JLX5"/>
<evidence type="ECO:0000313" key="3">
    <source>
        <dbReference type="Proteomes" id="UP000051952"/>
    </source>
</evidence>
<reference evidence="3" key="1">
    <citation type="submission" date="2015-09" db="EMBL/GenBank/DDBJ databases">
        <authorList>
            <consortium name="Pathogen Informatics"/>
        </authorList>
    </citation>
    <scope>NUCLEOTIDE SEQUENCE [LARGE SCALE GENOMIC DNA]</scope>
    <source>
        <strain evidence="3">Lake Konstanz</strain>
    </source>
</reference>
<accession>A0A0S4JLX5</accession>